<evidence type="ECO:0000256" key="1">
    <source>
        <dbReference type="SAM" id="SignalP"/>
    </source>
</evidence>
<evidence type="ECO:0000313" key="2">
    <source>
        <dbReference type="EMBL" id="PON45954.1"/>
    </source>
</evidence>
<keyword evidence="1" id="KW-0732">Signal</keyword>
<feature type="signal peptide" evidence="1">
    <location>
        <begin position="1"/>
        <end position="16"/>
    </location>
</feature>
<keyword evidence="3" id="KW-1185">Reference proteome</keyword>
<organism evidence="2 3">
    <name type="scientific">Trema orientale</name>
    <name type="common">Charcoal tree</name>
    <name type="synonym">Celtis orientalis</name>
    <dbReference type="NCBI Taxonomy" id="63057"/>
    <lineage>
        <taxon>Eukaryota</taxon>
        <taxon>Viridiplantae</taxon>
        <taxon>Streptophyta</taxon>
        <taxon>Embryophyta</taxon>
        <taxon>Tracheophyta</taxon>
        <taxon>Spermatophyta</taxon>
        <taxon>Magnoliopsida</taxon>
        <taxon>eudicotyledons</taxon>
        <taxon>Gunneridae</taxon>
        <taxon>Pentapetalae</taxon>
        <taxon>rosids</taxon>
        <taxon>fabids</taxon>
        <taxon>Rosales</taxon>
        <taxon>Cannabaceae</taxon>
        <taxon>Trema</taxon>
    </lineage>
</organism>
<protein>
    <recommendedName>
        <fullName evidence="4">Secreted protein</fullName>
    </recommendedName>
</protein>
<dbReference type="EMBL" id="JXTC01000563">
    <property type="protein sequence ID" value="PON45954.1"/>
    <property type="molecule type" value="Genomic_DNA"/>
</dbReference>
<sequence length="68" mass="7474">MLLLVVELMLGPGNWPLMRMPCCGTPKGEMAPYVTFHVKKRYGSSAWSCTTADSQTTNDKNNALLPIS</sequence>
<comment type="caution">
    <text evidence="2">The sequence shown here is derived from an EMBL/GenBank/DDBJ whole genome shotgun (WGS) entry which is preliminary data.</text>
</comment>
<proteinExistence type="predicted"/>
<dbReference type="AlphaFoldDB" id="A0A2P5BAZ2"/>
<evidence type="ECO:0000313" key="3">
    <source>
        <dbReference type="Proteomes" id="UP000237000"/>
    </source>
</evidence>
<feature type="chain" id="PRO_5015130503" description="Secreted protein" evidence="1">
    <location>
        <begin position="17"/>
        <end position="68"/>
    </location>
</feature>
<dbReference type="InParanoid" id="A0A2P5BAZ2"/>
<dbReference type="Proteomes" id="UP000237000">
    <property type="component" value="Unassembled WGS sequence"/>
</dbReference>
<gene>
    <name evidence="2" type="ORF">TorRG33x02_327390</name>
</gene>
<evidence type="ECO:0008006" key="4">
    <source>
        <dbReference type="Google" id="ProtNLM"/>
    </source>
</evidence>
<reference evidence="3" key="1">
    <citation type="submission" date="2016-06" db="EMBL/GenBank/DDBJ databases">
        <title>Parallel loss of symbiosis genes in relatives of nitrogen-fixing non-legume Parasponia.</title>
        <authorList>
            <person name="Van Velzen R."/>
            <person name="Holmer R."/>
            <person name="Bu F."/>
            <person name="Rutten L."/>
            <person name="Van Zeijl A."/>
            <person name="Liu W."/>
            <person name="Santuari L."/>
            <person name="Cao Q."/>
            <person name="Sharma T."/>
            <person name="Shen D."/>
            <person name="Roswanjaya Y."/>
            <person name="Wardhani T."/>
            <person name="Kalhor M.S."/>
            <person name="Jansen J."/>
            <person name="Van den Hoogen J."/>
            <person name="Gungor B."/>
            <person name="Hartog M."/>
            <person name="Hontelez J."/>
            <person name="Verver J."/>
            <person name="Yang W.-C."/>
            <person name="Schijlen E."/>
            <person name="Repin R."/>
            <person name="Schilthuizen M."/>
            <person name="Schranz E."/>
            <person name="Heidstra R."/>
            <person name="Miyata K."/>
            <person name="Fedorova E."/>
            <person name="Kohlen W."/>
            <person name="Bisseling T."/>
            <person name="Smit S."/>
            <person name="Geurts R."/>
        </authorList>
    </citation>
    <scope>NUCLEOTIDE SEQUENCE [LARGE SCALE GENOMIC DNA]</scope>
    <source>
        <strain evidence="3">cv. RG33-2</strain>
    </source>
</reference>
<name>A0A2P5BAZ2_TREOI</name>
<accession>A0A2P5BAZ2</accession>
<dbReference type="OrthoDB" id="10269356at2759"/>